<name>A0A1F5H3X3_9BACT</name>
<dbReference type="STRING" id="1797725.A3A49_02650"/>
<organism evidence="1 2">
    <name type="scientific">Candidatus Curtissbacteria bacterium RIFCSPLOWO2_01_FULL_38_11b</name>
    <dbReference type="NCBI Taxonomy" id="1797725"/>
    <lineage>
        <taxon>Bacteria</taxon>
        <taxon>Candidatus Curtissiibacteriota</taxon>
    </lineage>
</organism>
<reference evidence="1 2" key="1">
    <citation type="journal article" date="2016" name="Nat. Commun.">
        <title>Thousands of microbial genomes shed light on interconnected biogeochemical processes in an aquifer system.</title>
        <authorList>
            <person name="Anantharaman K."/>
            <person name="Brown C.T."/>
            <person name="Hug L.A."/>
            <person name="Sharon I."/>
            <person name="Castelle C.J."/>
            <person name="Probst A.J."/>
            <person name="Thomas B.C."/>
            <person name="Singh A."/>
            <person name="Wilkins M.J."/>
            <person name="Karaoz U."/>
            <person name="Brodie E.L."/>
            <person name="Williams K.H."/>
            <person name="Hubbard S.S."/>
            <person name="Banfield J.F."/>
        </authorList>
    </citation>
    <scope>NUCLEOTIDE SEQUENCE [LARGE SCALE GENOMIC DNA]</scope>
</reference>
<dbReference type="AlphaFoldDB" id="A0A1F5H3X3"/>
<proteinExistence type="predicted"/>
<gene>
    <name evidence="1" type="ORF">A3A49_02650</name>
</gene>
<comment type="caution">
    <text evidence="1">The sequence shown here is derived from an EMBL/GenBank/DDBJ whole genome shotgun (WGS) entry which is preliminary data.</text>
</comment>
<accession>A0A1F5H3X3</accession>
<dbReference type="Proteomes" id="UP000176740">
    <property type="component" value="Unassembled WGS sequence"/>
</dbReference>
<evidence type="ECO:0000313" key="2">
    <source>
        <dbReference type="Proteomes" id="UP000176740"/>
    </source>
</evidence>
<dbReference type="EMBL" id="MFBO01000002">
    <property type="protein sequence ID" value="OGD98872.1"/>
    <property type="molecule type" value="Genomic_DNA"/>
</dbReference>
<protein>
    <submittedName>
        <fullName evidence="1">Uncharacterized protein</fullName>
    </submittedName>
</protein>
<evidence type="ECO:0000313" key="1">
    <source>
        <dbReference type="EMBL" id="OGD98872.1"/>
    </source>
</evidence>
<sequence length="88" mass="9537">MTTETSPALLHKNPTEIVYGFRPQNSEFSHNVSKETAINAGIKVAAAAIFTIGLYKVVTADSFTDLIIGGVLMYAGYKIFTHKSQKAT</sequence>